<feature type="compositionally biased region" description="Basic and acidic residues" evidence="23">
    <location>
        <begin position="727"/>
        <end position="736"/>
    </location>
</feature>
<keyword evidence="12" id="KW-0297">G-protein coupled receptor</keyword>
<dbReference type="CDD" id="cd00110">
    <property type="entry name" value="LamG"/>
    <property type="match status" value="2"/>
</dbReference>
<proteinExistence type="inferred from homology"/>
<comment type="caution">
    <text evidence="28">The sequence shown here is derived from an EMBL/GenBank/DDBJ whole genome shotgun (WGS) entry which is preliminary data.</text>
</comment>
<dbReference type="SUPFAM" id="SSF57196">
    <property type="entry name" value="EGF/Laminin"/>
    <property type="match status" value="1"/>
</dbReference>
<keyword evidence="14 21" id="KW-1015">Disulfide bond</keyword>
<evidence type="ECO:0000256" key="9">
    <source>
        <dbReference type="ARBA" id="ARBA00022737"/>
    </source>
</evidence>
<keyword evidence="18" id="KW-0379">Hydroxylation</keyword>
<dbReference type="GO" id="GO:0004930">
    <property type="term" value="F:G protein-coupled receptor activity"/>
    <property type="evidence" value="ECO:0007669"/>
    <property type="project" value="UniProtKB-KW"/>
</dbReference>
<dbReference type="FunFam" id="2.60.40.60:FF:000038">
    <property type="entry name" value="Cadherin EGF LAG seven-pass G-type receptor 3"/>
    <property type="match status" value="1"/>
</dbReference>
<feature type="disulfide bond" evidence="21">
    <location>
        <begin position="1880"/>
        <end position="1897"/>
    </location>
</feature>
<dbReference type="EMBL" id="JAFBMS010000044">
    <property type="protein sequence ID" value="KAG9340304.1"/>
    <property type="molecule type" value="Genomic_DNA"/>
</dbReference>
<keyword evidence="9" id="KW-0677">Repeat</keyword>
<evidence type="ECO:0000256" key="12">
    <source>
        <dbReference type="ARBA" id="ARBA00023040"/>
    </source>
</evidence>
<dbReference type="PROSITE" id="PS00022">
    <property type="entry name" value="EGF_1"/>
    <property type="match status" value="3"/>
</dbReference>
<evidence type="ECO:0000256" key="23">
    <source>
        <dbReference type="SAM" id="MobiDB-lite"/>
    </source>
</evidence>
<evidence type="ECO:0000256" key="5">
    <source>
        <dbReference type="ARBA" id="ARBA00022475"/>
    </source>
</evidence>
<dbReference type="Pfam" id="PF00008">
    <property type="entry name" value="EGF"/>
    <property type="match status" value="2"/>
</dbReference>
<comment type="subcellular location">
    <subcellularLocation>
        <location evidence="2">Cell membrane</location>
        <topology evidence="2">Multi-pass membrane protein</topology>
    </subcellularLocation>
</comment>
<keyword evidence="10 20" id="KW-0106">Calcium</keyword>
<dbReference type="InterPro" id="IPR020894">
    <property type="entry name" value="Cadherin_CS"/>
</dbReference>
<dbReference type="GO" id="GO:0009653">
    <property type="term" value="P:anatomical structure morphogenesis"/>
    <property type="evidence" value="ECO:0007669"/>
    <property type="project" value="UniProtKB-ARBA"/>
</dbReference>
<keyword evidence="16" id="KW-0325">Glycoprotein</keyword>
<dbReference type="CDD" id="cd00054">
    <property type="entry name" value="EGF_CA"/>
    <property type="match status" value="2"/>
</dbReference>
<evidence type="ECO:0000313" key="28">
    <source>
        <dbReference type="EMBL" id="KAG9340304.1"/>
    </source>
</evidence>
<evidence type="ECO:0000256" key="16">
    <source>
        <dbReference type="ARBA" id="ARBA00023180"/>
    </source>
</evidence>
<evidence type="ECO:0000256" key="22">
    <source>
        <dbReference type="PROSITE-ProRule" id="PRU00460"/>
    </source>
</evidence>
<dbReference type="InterPro" id="IPR056286">
    <property type="entry name" value="Cadherin_CELSR1-3_9th"/>
</dbReference>
<dbReference type="SUPFAM" id="SSF49313">
    <property type="entry name" value="Cadherin-like"/>
    <property type="match status" value="9"/>
</dbReference>
<evidence type="ECO:0000256" key="15">
    <source>
        <dbReference type="ARBA" id="ARBA00023170"/>
    </source>
</evidence>
<evidence type="ECO:0000256" key="13">
    <source>
        <dbReference type="ARBA" id="ARBA00023136"/>
    </source>
</evidence>
<keyword evidence="15" id="KW-0675">Receptor</keyword>
<feature type="disulfide bond" evidence="21">
    <location>
        <begin position="1859"/>
        <end position="1868"/>
    </location>
</feature>
<dbReference type="CDD" id="cd11304">
    <property type="entry name" value="Cadherin_repeat"/>
    <property type="match status" value="9"/>
</dbReference>
<evidence type="ECO:0000313" key="29">
    <source>
        <dbReference type="Proteomes" id="UP000824540"/>
    </source>
</evidence>
<feature type="compositionally biased region" description="Acidic residues" evidence="23">
    <location>
        <begin position="707"/>
        <end position="721"/>
    </location>
</feature>
<dbReference type="InterPro" id="IPR001881">
    <property type="entry name" value="EGF-like_Ca-bd_dom"/>
</dbReference>
<feature type="domain" description="Cadherin" evidence="27">
    <location>
        <begin position="917"/>
        <end position="1025"/>
    </location>
</feature>
<keyword evidence="17" id="KW-0807">Transducer</keyword>
<feature type="domain" description="EGF-like" evidence="25">
    <location>
        <begin position="2298"/>
        <end position="2337"/>
    </location>
</feature>
<dbReference type="InterPro" id="IPR000742">
    <property type="entry name" value="EGF"/>
</dbReference>
<dbReference type="OrthoDB" id="26203at2759"/>
<dbReference type="InterPro" id="IPR015919">
    <property type="entry name" value="Cadherin-like_sf"/>
</dbReference>
<dbReference type="FunFam" id="2.60.40.60:FF:000040">
    <property type="entry name" value="cadherin EGF LAG seven-pass G-type receptor 3"/>
    <property type="match status" value="1"/>
</dbReference>
<evidence type="ECO:0000256" key="2">
    <source>
        <dbReference type="ARBA" id="ARBA00004651"/>
    </source>
</evidence>
<feature type="region of interest" description="Disordered" evidence="23">
    <location>
        <begin position="286"/>
        <end position="305"/>
    </location>
</feature>
<feature type="domain" description="Cadherin" evidence="27">
    <location>
        <begin position="1339"/>
        <end position="1441"/>
    </location>
</feature>
<comment type="caution">
    <text evidence="21">Lacks conserved residue(s) required for the propagation of feature annotation.</text>
</comment>
<dbReference type="InterPro" id="IPR013320">
    <property type="entry name" value="ConA-like_dom_sf"/>
</dbReference>
<feature type="domain" description="Cadherin" evidence="27">
    <location>
        <begin position="1237"/>
        <end position="1338"/>
    </location>
</feature>
<feature type="disulfide bond" evidence="22">
    <location>
        <begin position="2396"/>
        <end position="2413"/>
    </location>
</feature>
<evidence type="ECO:0000256" key="7">
    <source>
        <dbReference type="ARBA" id="ARBA00022692"/>
    </source>
</evidence>
<keyword evidence="8" id="KW-0732">Signal</keyword>
<reference evidence="28" key="1">
    <citation type="thesis" date="2021" institute="BYU ScholarsArchive" country="Provo, UT, USA">
        <title>Applications of and Algorithms for Genome Assembly and Genomic Analyses with an Emphasis on Marine Teleosts.</title>
        <authorList>
            <person name="Pickett B.D."/>
        </authorList>
    </citation>
    <scope>NUCLEOTIDE SEQUENCE</scope>
    <source>
        <strain evidence="28">HI-2016</strain>
    </source>
</reference>
<dbReference type="GO" id="GO:0005509">
    <property type="term" value="F:calcium ion binding"/>
    <property type="evidence" value="ECO:0007669"/>
    <property type="project" value="UniProtKB-UniRule"/>
</dbReference>
<feature type="compositionally biased region" description="Basic and acidic residues" evidence="23">
    <location>
        <begin position="641"/>
        <end position="676"/>
    </location>
</feature>
<dbReference type="GO" id="GO:0005886">
    <property type="term" value="C:plasma membrane"/>
    <property type="evidence" value="ECO:0007669"/>
    <property type="project" value="UniProtKB-SubCell"/>
</dbReference>
<feature type="region of interest" description="Disordered" evidence="23">
    <location>
        <begin position="577"/>
        <end position="806"/>
    </location>
</feature>
<gene>
    <name evidence="28" type="ORF">JZ751_021751</name>
</gene>
<feature type="domain" description="EGF-like" evidence="25">
    <location>
        <begin position="1871"/>
        <end position="1910"/>
    </location>
</feature>
<keyword evidence="13" id="KW-0472">Membrane</keyword>
<dbReference type="InterPro" id="IPR002049">
    <property type="entry name" value="LE_dom"/>
</dbReference>
<feature type="region of interest" description="Disordered" evidence="23">
    <location>
        <begin position="425"/>
        <end position="471"/>
    </location>
</feature>
<dbReference type="SUPFAM" id="SSF49899">
    <property type="entry name" value="Concanavalin A-like lectins/glucanases"/>
    <property type="match status" value="2"/>
</dbReference>
<accession>A0A8T2NJV3</accession>
<dbReference type="FunFam" id="2.60.40.60:FF:000029">
    <property type="entry name" value="Cadherin EGF LAG seven-pass G-type receptor 3"/>
    <property type="match status" value="1"/>
</dbReference>
<evidence type="ECO:0000256" key="10">
    <source>
        <dbReference type="ARBA" id="ARBA00022837"/>
    </source>
</evidence>
<dbReference type="FunFam" id="2.60.40.60:FF:000023">
    <property type="entry name" value="Cadherin EGF LAG seven-pass G-type receptor 3"/>
    <property type="match status" value="2"/>
</dbReference>
<feature type="domain" description="Cadherin" evidence="27">
    <location>
        <begin position="1548"/>
        <end position="1649"/>
    </location>
</feature>
<evidence type="ECO:0000259" key="26">
    <source>
        <dbReference type="PROSITE" id="PS50027"/>
    </source>
</evidence>
<evidence type="ECO:0000256" key="11">
    <source>
        <dbReference type="ARBA" id="ARBA00022989"/>
    </source>
</evidence>
<dbReference type="CDD" id="cd00055">
    <property type="entry name" value="EGF_Lam"/>
    <property type="match status" value="1"/>
</dbReference>
<dbReference type="SMART" id="SM00181">
    <property type="entry name" value="EGF"/>
    <property type="match status" value="4"/>
</dbReference>
<name>A0A8T2NJV3_9TELE</name>
<organism evidence="28 29">
    <name type="scientific">Albula glossodonta</name>
    <name type="common">roundjaw bonefish</name>
    <dbReference type="NCBI Taxonomy" id="121402"/>
    <lineage>
        <taxon>Eukaryota</taxon>
        <taxon>Metazoa</taxon>
        <taxon>Chordata</taxon>
        <taxon>Craniata</taxon>
        <taxon>Vertebrata</taxon>
        <taxon>Euteleostomi</taxon>
        <taxon>Actinopterygii</taxon>
        <taxon>Neopterygii</taxon>
        <taxon>Teleostei</taxon>
        <taxon>Albuliformes</taxon>
        <taxon>Albulidae</taxon>
        <taxon>Albula</taxon>
    </lineage>
</organism>
<feature type="domain" description="Cadherin" evidence="27">
    <location>
        <begin position="809"/>
        <end position="916"/>
    </location>
</feature>
<keyword evidence="19 22" id="KW-0424">Laminin EGF-like domain</keyword>
<dbReference type="FunFam" id="2.10.25.10:FF:000011">
    <property type="entry name" value="Cadherin EGF LAG seven-pass G-type receptor"/>
    <property type="match status" value="1"/>
</dbReference>
<sequence length="2440" mass="267881">MKGRDAAPLTPRARVQSNTGSKCNLLGPADRLGSTGEGVGRWRRGWLPSRGRERERETHTQSVRKSERGRKGERRDLTRLMAALLVGFRLLFRLLFLLPLSSLFADGLERGAAHCCRTLGSHPVPGPGKRANHCGVPVVLAGADSEICPWWILQSAYCASKCEVWGSISREGACRNPCAFTPLCSGSGDAQRAARGQRPWTVYRHLLSGTRSRGGRGVVLPFLSSPIQYGKKPSVQRTRANTLLPPLTLLSPFPKLATGGVFVSDHSWGGESDVCRLLLLSKRASAQEPGPSRRASPAAPENLHRHRQACHFPSKSYFDMDIADNDGYNCGSAIDVFSKGCNDLTIGVGGTGSGARGPCPCSVSSAEADSASCRSESHLIMERTVVRIDSAHRHGCRRLVVVGAKMQPNKNVLFYRINEARRKSGTTELNSRATQDTEEGSPFSPPDCTRGTGWTETGGERGGSDGFEGSSQGIRLRIRGHSADHRNTNNLSSNNNNNNNNNKFEDVTEQSGHLNDANLNAYGTLGGIPPGPSQRTPREDVPKESCHAVCVDTATRHSLNTDTGITRLQLKPGKLEALQRRGVSQPEEQLGREADGREGGGGEELEEDQWQGSGKTKAVEWTDMILKREGEKGHGSSTLAERGKDSKKQRGGEEGENIEREREGNEEKERKDQDENRELEEYEEREKEGNENRESQRESNDNGEREGEGDEDGERIEEGDENGIRGGYEDRERGGEDAEDTEEEGDASREGAGDENGEGGVYEDIGRRGGIYLDGGREVDEEERSRERENMSVAPGRSRRAANRHPHFPQYNYQVQVAENQPPGTSVIAMAAQDPDAGEAGRLSYSMAPLMNSRSMDFFHMDPTTGLMTTTQVLDREHMDLHYFRVTAVDHGSPRLSGTTMVAITVSDRNDHSPVFEQSEYRETIRENVEEGYPILQLRATDLDAPSNANIRYRFVGDAAAARAAFEIDPRSGLIATRGPVDRETMERYTLQVEASDQGKEPGPRSATVRVYITVLDENDNVPQFSEKRYVVAVREDVRPHSEILRVSATDRDKDSNAAVHYNIISGNSRGQFSIDSVTGDIQVVAPLDFEAEREYTLRVRAQDNGRPPLSNNTGIVSVQVTDVNDNPPIFVSTPFQASVLESAPIGHSILHIQAIDTDSGDNARLEYRLTGTSGDTPFVINSATGWVTVSSELDREAVEHYFFGVEARDYGTPSLSASASVTITVMDVNDNRPEFLQKEYFVRLNEDAAVGTSVVSVTAVDRDVNSAVTYQITGGNTRNRFSISTAGGAGMLSLALPLDYKQERRYVLTVTASDRTLHDTCQVHVNITDANTHRPVFQSAHYSVSVNEDRPPGSTVVVISATDEDVGENARITYFLEDNIPQFRIDPGSGAITLLTELDYEDQMTYTLAITARDNGIPQKSDTTYVEVNVNDVNDNAPQFLSPRYQGTVSEDAPPFTSVLQISATDRDAHANGRVQYTFQNGEDGDGDFTIEPTSGIVRTVRRLDRESVPFYELTAYAVDRGVPPQRTPVHIQVTVLDVNDNAPVFPADDFEVLVKENSVVGSVVAQITASDPDEGPNAQIMYQIVEGNIPEIFQMDIFSGELTSLIDLDYEARSEYVIVVQATSAPLVSRATVRIRLVDQNDNQPQLQDFQIIFNNFVSNRSNSFPSGVIGRVPAHDPDVSDRLHYTIQRGNDLHLLLLNHSSGEIRLSRQLDNNRPLTANMLVSVSDGIHSVSAECTLKVLIITEDMLSSSVTVRLQNMSQENFLSPLLDHFLEGVSAVLSVPREDVFVFNIQPDGEAGGVLNVLPFDDNVCLREPCQNYMKCISVLRFNSSAPFISSPTILFRPIHPIAGLRCRCPAGFTGDYCETEINLCYSNPCLNGGVCARREGGGGFRCECPAGGYERPDCAITTRSFPPKSFIMFRGLRQRFHLTISLSFATLESRGLLLYNGRFNEKHDFLALEILDGQVQLTYSTGESSTQVSPYLPGGVSDGDWHTVHIHYYNKHLGNYSCAAQGRQTSSKKSLDLTGPLFLGGVPNLPESPFVNREFIGCMKDLHIDNRPLDLAGYIANNGTLPGCSAKLPFCKSNPCQNGGTCRVSWETFSCDCPLGFGGKDCSHVMPHPHRFLGNSALWWDLKNDVTISTPWYLGLVFRTRGREGVLLQAQAGQYTSLLFQVCALLSCPDSLTGGQLVFSISRGSTRAARLRLDQVQVSDGRWHDLQLELRDVRSGSETRYVATGTVIVGNELHSLKVKHLHVGGVLGSGEVQSGMRGCIQGVRLGVRPDAPALPRPTRAVKVEVGCSLNPCENEAHCHRKPSSSHGYVCDCGDNHFGQYCQYKIDQQCPRGWWGTPTCGPCNCDASKGFDPDCNKTSGLCLCKEFHYRPRGSDTCLPCDCYPVGSFSRACDPETGQCQCRPGVIGRQCNMCDNPFAEVTQAGCE</sequence>
<dbReference type="PROSITE" id="PS01186">
    <property type="entry name" value="EGF_2"/>
    <property type="match status" value="2"/>
</dbReference>
<keyword evidence="5" id="KW-1003">Cell membrane</keyword>
<keyword evidence="29" id="KW-1185">Reference proteome</keyword>
<protein>
    <recommendedName>
        <fullName evidence="30">Cadherin EGF LAG seven-pass G-type receptor 3</fullName>
    </recommendedName>
</protein>
<dbReference type="FunFam" id="2.60.40.60:FF:000013">
    <property type="entry name" value="Cadherin EGF LAG seven-pass G-type receptor"/>
    <property type="match status" value="1"/>
</dbReference>
<dbReference type="PROSITE" id="PS50268">
    <property type="entry name" value="CADHERIN_2"/>
    <property type="match status" value="9"/>
</dbReference>
<comment type="function">
    <text evidence="1">Receptor that may have an important role in cell/cell signaling during nervous system formation.</text>
</comment>
<feature type="domain" description="Cadherin" evidence="27">
    <location>
        <begin position="1442"/>
        <end position="1547"/>
    </location>
</feature>
<comment type="similarity">
    <text evidence="3">Belongs to the G-protein coupled receptor 2 family. LN-TM7 subfamily.</text>
</comment>
<feature type="domain" description="Laminin G" evidence="24">
    <location>
        <begin position="2124"/>
        <end position="2302"/>
    </location>
</feature>
<keyword evidence="4" id="KW-0217">Developmental protein</keyword>
<dbReference type="Pfam" id="PF00053">
    <property type="entry name" value="EGF_laminin"/>
    <property type="match status" value="1"/>
</dbReference>
<dbReference type="PROSITE" id="PS01248">
    <property type="entry name" value="EGF_LAM_1"/>
    <property type="match status" value="1"/>
</dbReference>
<dbReference type="PROSITE" id="PS50026">
    <property type="entry name" value="EGF_3"/>
    <property type="match status" value="4"/>
</dbReference>
<evidence type="ECO:0000256" key="4">
    <source>
        <dbReference type="ARBA" id="ARBA00022473"/>
    </source>
</evidence>
<keyword evidence="6 21" id="KW-0245">EGF-like domain</keyword>
<keyword evidence="7" id="KW-0812">Transmembrane</keyword>
<dbReference type="SMART" id="SM00282">
    <property type="entry name" value="LamG"/>
    <property type="match status" value="2"/>
</dbReference>
<evidence type="ECO:0000256" key="1">
    <source>
        <dbReference type="ARBA" id="ARBA00002066"/>
    </source>
</evidence>
<feature type="non-terminal residue" evidence="28">
    <location>
        <position position="1"/>
    </location>
</feature>
<feature type="domain" description="Laminin EGF-like" evidence="26">
    <location>
        <begin position="2394"/>
        <end position="2440"/>
    </location>
</feature>
<dbReference type="FunFam" id="2.10.25.10:FF:000113">
    <property type="entry name" value="Cadherin, EGF LAG seven-pass G-type receptor 3"/>
    <property type="match status" value="1"/>
</dbReference>
<feature type="disulfide bond" evidence="22">
    <location>
        <begin position="2394"/>
        <end position="2406"/>
    </location>
</feature>
<feature type="domain" description="Laminin G" evidence="24">
    <location>
        <begin position="1911"/>
        <end position="2079"/>
    </location>
</feature>
<evidence type="ECO:0000256" key="8">
    <source>
        <dbReference type="ARBA" id="ARBA00022729"/>
    </source>
</evidence>
<dbReference type="FunFam" id="2.10.25.10:FF:000359">
    <property type="entry name" value="Cadherin EGF LAG seven-pass G-type receptor 3"/>
    <property type="match status" value="1"/>
</dbReference>
<evidence type="ECO:0000256" key="17">
    <source>
        <dbReference type="ARBA" id="ARBA00023224"/>
    </source>
</evidence>
<feature type="disulfide bond" evidence="22">
    <location>
        <begin position="2415"/>
        <end position="2424"/>
    </location>
</feature>
<dbReference type="Proteomes" id="UP000824540">
    <property type="component" value="Unassembled WGS sequence"/>
</dbReference>
<evidence type="ECO:0000259" key="27">
    <source>
        <dbReference type="PROSITE" id="PS50268"/>
    </source>
</evidence>
<dbReference type="SMART" id="SM00179">
    <property type="entry name" value="EGF_CA"/>
    <property type="match status" value="2"/>
</dbReference>
<dbReference type="PANTHER" id="PTHR24026">
    <property type="entry name" value="FAT ATYPICAL CADHERIN-RELATED"/>
    <property type="match status" value="1"/>
</dbReference>
<feature type="compositionally biased region" description="Basic and acidic residues" evidence="23">
    <location>
        <begin position="50"/>
        <end position="72"/>
    </location>
</feature>
<evidence type="ECO:0000256" key="20">
    <source>
        <dbReference type="PROSITE-ProRule" id="PRU00043"/>
    </source>
</evidence>
<dbReference type="Pfam" id="PF02210">
    <property type="entry name" value="Laminin_G_2"/>
    <property type="match status" value="2"/>
</dbReference>
<dbReference type="PROSITE" id="PS00232">
    <property type="entry name" value="CADHERIN_1"/>
    <property type="match status" value="7"/>
</dbReference>
<dbReference type="FunFam" id="2.60.40.60:FF:000044">
    <property type="entry name" value="Cadherin, EGF LAG seven-pass G-type receptor 3"/>
    <property type="match status" value="1"/>
</dbReference>
<keyword evidence="11" id="KW-1133">Transmembrane helix</keyword>
<dbReference type="Gene3D" id="2.10.25.10">
    <property type="entry name" value="Laminin"/>
    <property type="match status" value="5"/>
</dbReference>
<dbReference type="PROSITE" id="PS50027">
    <property type="entry name" value="EGF_LAM_2"/>
    <property type="match status" value="1"/>
</dbReference>
<evidence type="ECO:0000256" key="21">
    <source>
        <dbReference type="PROSITE-ProRule" id="PRU00076"/>
    </source>
</evidence>
<feature type="domain" description="Cadherin" evidence="27">
    <location>
        <begin position="1672"/>
        <end position="1772"/>
    </location>
</feature>
<evidence type="ECO:0000256" key="14">
    <source>
        <dbReference type="ARBA" id="ARBA00023157"/>
    </source>
</evidence>
<feature type="domain" description="Cadherin" evidence="27">
    <location>
        <begin position="1132"/>
        <end position="1236"/>
    </location>
</feature>
<evidence type="ECO:0000259" key="25">
    <source>
        <dbReference type="PROSITE" id="PS50026"/>
    </source>
</evidence>
<dbReference type="SMART" id="SM00112">
    <property type="entry name" value="CA"/>
    <property type="match status" value="9"/>
</dbReference>
<evidence type="ECO:0000256" key="18">
    <source>
        <dbReference type="ARBA" id="ARBA00023278"/>
    </source>
</evidence>
<dbReference type="Pfam" id="PF23592">
    <property type="entry name" value="Cadherin_CELSR2_9th"/>
    <property type="match status" value="1"/>
</dbReference>
<evidence type="ECO:0000256" key="6">
    <source>
        <dbReference type="ARBA" id="ARBA00022536"/>
    </source>
</evidence>
<evidence type="ECO:0008006" key="30">
    <source>
        <dbReference type="Google" id="ProtNLM"/>
    </source>
</evidence>
<dbReference type="InterPro" id="IPR002126">
    <property type="entry name" value="Cadherin-like_dom"/>
</dbReference>
<feature type="domain" description="EGF-like" evidence="25">
    <location>
        <begin position="1811"/>
        <end position="1869"/>
    </location>
</feature>
<dbReference type="PROSITE" id="PS50025">
    <property type="entry name" value="LAM_G_DOMAIN"/>
    <property type="match status" value="2"/>
</dbReference>
<feature type="disulfide bond" evidence="21">
    <location>
        <begin position="2327"/>
        <end position="2336"/>
    </location>
</feature>
<feature type="disulfide bond" evidence="21">
    <location>
        <begin position="2108"/>
        <end position="2117"/>
    </location>
</feature>
<feature type="compositionally biased region" description="Low complexity" evidence="23">
    <location>
        <begin position="488"/>
        <end position="502"/>
    </location>
</feature>
<feature type="compositionally biased region" description="Basic residues" evidence="23">
    <location>
        <begin position="797"/>
        <end position="806"/>
    </location>
</feature>
<feature type="domain" description="EGF-like" evidence="25">
    <location>
        <begin position="2082"/>
        <end position="2118"/>
    </location>
</feature>
<dbReference type="InterPro" id="IPR001791">
    <property type="entry name" value="Laminin_G"/>
</dbReference>
<evidence type="ECO:0000256" key="3">
    <source>
        <dbReference type="ARBA" id="ARBA00010933"/>
    </source>
</evidence>
<evidence type="ECO:0000256" key="19">
    <source>
        <dbReference type="ARBA" id="ARBA00023292"/>
    </source>
</evidence>
<evidence type="ECO:0000259" key="24">
    <source>
        <dbReference type="PROSITE" id="PS50025"/>
    </source>
</evidence>
<dbReference type="Pfam" id="PF00028">
    <property type="entry name" value="Cadherin"/>
    <property type="match status" value="8"/>
</dbReference>
<dbReference type="PANTHER" id="PTHR24026:SF38">
    <property type="entry name" value="CADHERIN EGF LAG SEVEN-PASS G-TYPE RECEPTOR 3"/>
    <property type="match status" value="1"/>
</dbReference>
<feature type="domain" description="Cadherin" evidence="27">
    <location>
        <begin position="1026"/>
        <end position="1131"/>
    </location>
</feature>
<dbReference type="SMART" id="SM00180">
    <property type="entry name" value="EGF_Lam"/>
    <property type="match status" value="1"/>
</dbReference>
<feature type="compositionally biased region" description="Basic and acidic residues" evidence="23">
    <location>
        <begin position="775"/>
        <end position="790"/>
    </location>
</feature>
<feature type="compositionally biased region" description="Basic and acidic residues" evidence="23">
    <location>
        <begin position="589"/>
        <end position="600"/>
    </location>
</feature>
<feature type="compositionally biased region" description="Basic and acidic residues" evidence="23">
    <location>
        <begin position="617"/>
        <end position="634"/>
    </location>
</feature>
<dbReference type="Gene3D" id="2.60.120.200">
    <property type="match status" value="2"/>
</dbReference>
<dbReference type="PRINTS" id="PR00205">
    <property type="entry name" value="CADHERIN"/>
</dbReference>
<dbReference type="Gene3D" id="2.60.40.60">
    <property type="entry name" value="Cadherins"/>
    <property type="match status" value="9"/>
</dbReference>
<dbReference type="FunFam" id="2.60.40.60:FF:000010">
    <property type="entry name" value="Cadherin EGF LAG seven-pass G-type receptor 3"/>
    <property type="match status" value="2"/>
</dbReference>
<feature type="compositionally biased region" description="Basic and acidic residues" evidence="23">
    <location>
        <begin position="684"/>
        <end position="706"/>
    </location>
</feature>
<feature type="region of interest" description="Disordered" evidence="23">
    <location>
        <begin position="1"/>
        <end position="72"/>
    </location>
</feature>
<feature type="region of interest" description="Disordered" evidence="23">
    <location>
        <begin position="483"/>
        <end position="506"/>
    </location>
</feature>
<dbReference type="GO" id="GO:0007156">
    <property type="term" value="P:homophilic cell adhesion via plasma membrane adhesion molecules"/>
    <property type="evidence" value="ECO:0007669"/>
    <property type="project" value="InterPro"/>
</dbReference>